<evidence type="ECO:0000313" key="2">
    <source>
        <dbReference type="EMBL" id="GAA4492630.1"/>
    </source>
</evidence>
<keyword evidence="3" id="KW-1185">Reference proteome</keyword>
<evidence type="ECO:0000256" key="1">
    <source>
        <dbReference type="SAM" id="MobiDB-lite"/>
    </source>
</evidence>
<comment type="caution">
    <text evidence="2">The sequence shown here is derived from an EMBL/GenBank/DDBJ whole genome shotgun (WGS) entry which is preliminary data.</text>
</comment>
<evidence type="ECO:0008006" key="4">
    <source>
        <dbReference type="Google" id="ProtNLM"/>
    </source>
</evidence>
<gene>
    <name evidence="2" type="ORF">GCM10023172_00060</name>
</gene>
<accession>A0ABP8PVG2</accession>
<protein>
    <recommendedName>
        <fullName evidence="4">HTH cro/C1-type domain-containing protein</fullName>
    </recommendedName>
</protein>
<reference evidence="3" key="1">
    <citation type="journal article" date="2019" name="Int. J. Syst. Evol. Microbiol.">
        <title>The Global Catalogue of Microorganisms (GCM) 10K type strain sequencing project: providing services to taxonomists for standard genome sequencing and annotation.</title>
        <authorList>
            <consortium name="The Broad Institute Genomics Platform"/>
            <consortium name="The Broad Institute Genome Sequencing Center for Infectious Disease"/>
            <person name="Wu L."/>
            <person name="Ma J."/>
        </authorList>
    </citation>
    <scope>NUCLEOTIDE SEQUENCE [LARGE SCALE GENOMIC DNA]</scope>
    <source>
        <strain evidence="3">JCM 17841</strain>
    </source>
</reference>
<dbReference type="Proteomes" id="UP001501243">
    <property type="component" value="Unassembled WGS sequence"/>
</dbReference>
<organism evidence="2 3">
    <name type="scientific">Hymenobacter ginsengisoli</name>
    <dbReference type="NCBI Taxonomy" id="1051626"/>
    <lineage>
        <taxon>Bacteria</taxon>
        <taxon>Pseudomonadati</taxon>
        <taxon>Bacteroidota</taxon>
        <taxon>Cytophagia</taxon>
        <taxon>Cytophagales</taxon>
        <taxon>Hymenobacteraceae</taxon>
        <taxon>Hymenobacter</taxon>
    </lineage>
</organism>
<evidence type="ECO:0000313" key="3">
    <source>
        <dbReference type="Proteomes" id="UP001501243"/>
    </source>
</evidence>
<feature type="region of interest" description="Disordered" evidence="1">
    <location>
        <begin position="88"/>
        <end position="114"/>
    </location>
</feature>
<dbReference type="EMBL" id="BAABGQ010000001">
    <property type="protein sequence ID" value="GAA4492630.1"/>
    <property type="molecule type" value="Genomic_DNA"/>
</dbReference>
<sequence length="114" mass="12497">MLQKLTNLCLVSDLFAPPAMLKPSSYNSLAELIHALGMRSDTARHIGISHNTLNVRMAKPGSFTLDELVKVAELAKSDLLTMTRLAQKQMDNPVEPPAPALGRPRFKKNQTDAS</sequence>
<proteinExistence type="predicted"/>
<name>A0ABP8PVG2_9BACT</name>